<evidence type="ECO:0000313" key="5">
    <source>
        <dbReference type="Proteomes" id="UP000319894"/>
    </source>
</evidence>
<keyword evidence="5" id="KW-1185">Reference proteome</keyword>
<feature type="transmembrane region" description="Helical" evidence="2">
    <location>
        <begin position="120"/>
        <end position="145"/>
    </location>
</feature>
<dbReference type="SMART" id="SM00418">
    <property type="entry name" value="HTH_ARSR"/>
    <property type="match status" value="1"/>
</dbReference>
<dbReference type="InterPro" id="IPR011991">
    <property type="entry name" value="ArsR-like_HTH"/>
</dbReference>
<dbReference type="CDD" id="cd00090">
    <property type="entry name" value="HTH_ARSR"/>
    <property type="match status" value="1"/>
</dbReference>
<dbReference type="InterPro" id="IPR036388">
    <property type="entry name" value="WH-like_DNA-bd_sf"/>
</dbReference>
<dbReference type="EMBL" id="QMDX01000005">
    <property type="protein sequence ID" value="TSD13869.1"/>
    <property type="molecule type" value="Genomic_DNA"/>
</dbReference>
<keyword evidence="2" id="KW-1133">Transmembrane helix</keyword>
<keyword evidence="2" id="KW-0472">Membrane</keyword>
<dbReference type="SUPFAM" id="SSF46785">
    <property type="entry name" value="Winged helix' DNA-binding domain"/>
    <property type="match status" value="1"/>
</dbReference>
<dbReference type="InterPro" id="IPR056525">
    <property type="entry name" value="HVO_1552_C"/>
</dbReference>
<dbReference type="OrthoDB" id="11368at2157"/>
<dbReference type="Pfam" id="PF12840">
    <property type="entry name" value="HTH_20"/>
    <property type="match status" value="1"/>
</dbReference>
<dbReference type="InterPro" id="IPR036390">
    <property type="entry name" value="WH_DNA-bd_sf"/>
</dbReference>
<evidence type="ECO:0000313" key="4">
    <source>
        <dbReference type="EMBL" id="TSD13869.1"/>
    </source>
</evidence>
<evidence type="ECO:0000256" key="2">
    <source>
        <dbReference type="SAM" id="Phobius"/>
    </source>
</evidence>
<comment type="caution">
    <text evidence="4">The sequence shown here is derived from an EMBL/GenBank/DDBJ whole genome shotgun (WGS) entry which is preliminary data.</text>
</comment>
<feature type="transmembrane region" description="Helical" evidence="2">
    <location>
        <begin position="180"/>
        <end position="199"/>
    </location>
</feature>
<gene>
    <name evidence="4" type="ORF">DP107_09465</name>
</gene>
<evidence type="ECO:0000256" key="1">
    <source>
        <dbReference type="SAM" id="MobiDB-lite"/>
    </source>
</evidence>
<protein>
    <submittedName>
        <fullName evidence="4">ArsR family transcriptional regulator</fullName>
    </submittedName>
</protein>
<dbReference type="GO" id="GO:0003700">
    <property type="term" value="F:DNA-binding transcription factor activity"/>
    <property type="evidence" value="ECO:0007669"/>
    <property type="project" value="InterPro"/>
</dbReference>
<dbReference type="Proteomes" id="UP000319894">
    <property type="component" value="Unassembled WGS sequence"/>
</dbReference>
<accession>A0A554N942</accession>
<feature type="domain" description="HTH arsR-type" evidence="3">
    <location>
        <begin position="29"/>
        <end position="113"/>
    </location>
</feature>
<dbReference type="InParanoid" id="A0A554N942"/>
<reference evidence="4 5" key="1">
    <citation type="submission" date="2018-06" db="EMBL/GenBank/DDBJ databases">
        <title>Natronomonas sp. F16-60 a new haloarchaeon isolated from a solar saltern of Isla Cristina, Huelva, Spain.</title>
        <authorList>
            <person name="Duran-Viseras A."/>
            <person name="Sanchez-Porro C."/>
            <person name="Ventosa A."/>
        </authorList>
    </citation>
    <scope>NUCLEOTIDE SEQUENCE [LARGE SCALE GENOMIC DNA]</scope>
    <source>
        <strain evidence="4 5">F16-60</strain>
    </source>
</reference>
<sequence length="202" mass="21474">MGLLPRRAESEATPDEPRVLDVDGEDAAATFDALGSETARQIMAVVYEQPRTPVEIREEVGTSLQNVHYHVDNLEEADLLKPAGVGYSEKGNEMTVYAPASEAVVLFAGGQRERSRLEQLVGRVLGLYFVLALATVGFHVLYGLLTPDRAGGSTLSAETTGDAVGRVGDATASGGLDPTVVFFLGGLVALCGVTAYWYLAER</sequence>
<keyword evidence="2" id="KW-0812">Transmembrane</keyword>
<organism evidence="4 5">
    <name type="scientific">Haloglomus irregulare</name>
    <dbReference type="NCBI Taxonomy" id="2234134"/>
    <lineage>
        <taxon>Archaea</taxon>
        <taxon>Methanobacteriati</taxon>
        <taxon>Methanobacteriota</taxon>
        <taxon>Stenosarchaea group</taxon>
        <taxon>Halobacteria</taxon>
        <taxon>Halobacteriales</taxon>
        <taxon>Natronomonadaceae</taxon>
        <taxon>Haloglomus</taxon>
    </lineage>
</organism>
<dbReference type="RefSeq" id="WP_185977250.1">
    <property type="nucleotide sequence ID" value="NZ_QMDX01000005.1"/>
</dbReference>
<dbReference type="Pfam" id="PF24267">
    <property type="entry name" value="HVO_1552_C"/>
    <property type="match status" value="1"/>
</dbReference>
<dbReference type="Gene3D" id="1.10.10.10">
    <property type="entry name" value="Winged helix-like DNA-binding domain superfamily/Winged helix DNA-binding domain"/>
    <property type="match status" value="1"/>
</dbReference>
<dbReference type="InterPro" id="IPR001845">
    <property type="entry name" value="HTH_ArsR_DNA-bd_dom"/>
</dbReference>
<proteinExistence type="predicted"/>
<dbReference type="AlphaFoldDB" id="A0A554N942"/>
<name>A0A554N942_9EURY</name>
<evidence type="ECO:0000259" key="3">
    <source>
        <dbReference type="SMART" id="SM00418"/>
    </source>
</evidence>
<feature type="region of interest" description="Disordered" evidence="1">
    <location>
        <begin position="1"/>
        <end position="20"/>
    </location>
</feature>